<feature type="region of interest" description="Disordered" evidence="1">
    <location>
        <begin position="82"/>
        <end position="180"/>
    </location>
</feature>
<evidence type="ECO:0000313" key="5">
    <source>
        <dbReference type="Proteomes" id="UP000308199"/>
    </source>
</evidence>
<keyword evidence="3" id="KW-0732">Signal</keyword>
<dbReference type="OrthoDB" id="3266475at2759"/>
<evidence type="ECO:0008006" key="6">
    <source>
        <dbReference type="Google" id="ProtNLM"/>
    </source>
</evidence>
<comment type="caution">
    <text evidence="4">The sequence shown here is derived from an EMBL/GenBank/DDBJ whole genome shotgun (WGS) entry which is preliminary data.</text>
</comment>
<protein>
    <recommendedName>
        <fullName evidence="6">Mid2 domain-containing protein</fullName>
    </recommendedName>
</protein>
<dbReference type="EMBL" id="SGPK01000067">
    <property type="protein sequence ID" value="THH09324.1"/>
    <property type="molecule type" value="Genomic_DNA"/>
</dbReference>
<dbReference type="Proteomes" id="UP000308199">
    <property type="component" value="Unassembled WGS sequence"/>
</dbReference>
<feature type="transmembrane region" description="Helical" evidence="2">
    <location>
        <begin position="187"/>
        <end position="210"/>
    </location>
</feature>
<proteinExistence type="predicted"/>
<sequence length="378" mass="39908">MVKVLVPNSGVFLWLLVAAQLAISNAVPTPGLHISLTSSDAADWSTSSSLSPASSTPIPVEYRPGPEEPPQTGNAFIIDPFGFIGGDDNDDGQPDATATKKEGASTDANMGMSKTIETMITSSTSTTSGTIMSTSTTDASESEMATSASMQPSSDANGTPSPTTSPNSDTNASAQPESNSSGISMNLWKIIGIGVLAFGGIIMLVIGFIFHDSLWRAVRRVRRHGEELLIPDWKRGSWRFSGDGDDALEKDEVRTRIEENEKDGLFFPLPPVSPFPLRRVPSANANSIVAKKNSGVGTVGSTTGNVSDMHVQGSGYSIIPSPPPAHAPQSTLNNVNTSDIPSSVYPKTPLDKIDRNVSMKSLRRASCAEDAYGGIEEH</sequence>
<gene>
    <name evidence="4" type="ORF">EW145_g2103</name>
</gene>
<evidence type="ECO:0000256" key="3">
    <source>
        <dbReference type="SAM" id="SignalP"/>
    </source>
</evidence>
<reference evidence="4 5" key="1">
    <citation type="submission" date="2019-02" db="EMBL/GenBank/DDBJ databases">
        <title>Genome sequencing of the rare red list fungi Phellinidium pouzarii.</title>
        <authorList>
            <person name="Buettner E."/>
            <person name="Kellner H."/>
        </authorList>
    </citation>
    <scope>NUCLEOTIDE SEQUENCE [LARGE SCALE GENOMIC DNA]</scope>
    <source>
        <strain evidence="4 5">DSM 108285</strain>
    </source>
</reference>
<keyword evidence="2" id="KW-0812">Transmembrane</keyword>
<feature type="signal peptide" evidence="3">
    <location>
        <begin position="1"/>
        <end position="26"/>
    </location>
</feature>
<evidence type="ECO:0000313" key="4">
    <source>
        <dbReference type="EMBL" id="THH09324.1"/>
    </source>
</evidence>
<evidence type="ECO:0000256" key="1">
    <source>
        <dbReference type="SAM" id="MobiDB-lite"/>
    </source>
</evidence>
<evidence type="ECO:0000256" key="2">
    <source>
        <dbReference type="SAM" id="Phobius"/>
    </source>
</evidence>
<keyword evidence="5" id="KW-1185">Reference proteome</keyword>
<keyword evidence="2" id="KW-0472">Membrane</keyword>
<dbReference type="AlphaFoldDB" id="A0A4S4LC51"/>
<keyword evidence="2" id="KW-1133">Transmembrane helix</keyword>
<feature type="compositionally biased region" description="Low complexity" evidence="1">
    <location>
        <begin position="112"/>
        <end position="174"/>
    </location>
</feature>
<accession>A0A4S4LC51</accession>
<organism evidence="4 5">
    <name type="scientific">Phellinidium pouzarii</name>
    <dbReference type="NCBI Taxonomy" id="167371"/>
    <lineage>
        <taxon>Eukaryota</taxon>
        <taxon>Fungi</taxon>
        <taxon>Dikarya</taxon>
        <taxon>Basidiomycota</taxon>
        <taxon>Agaricomycotina</taxon>
        <taxon>Agaricomycetes</taxon>
        <taxon>Hymenochaetales</taxon>
        <taxon>Hymenochaetaceae</taxon>
        <taxon>Phellinidium</taxon>
    </lineage>
</organism>
<feature type="chain" id="PRO_5020441606" description="Mid2 domain-containing protein" evidence="3">
    <location>
        <begin position="27"/>
        <end position="378"/>
    </location>
</feature>
<name>A0A4S4LC51_9AGAM</name>